<evidence type="ECO:0000313" key="13">
    <source>
        <dbReference type="EMBL" id="KAK7096702.1"/>
    </source>
</evidence>
<dbReference type="InterPro" id="IPR032675">
    <property type="entry name" value="LRR_dom_sf"/>
</dbReference>
<evidence type="ECO:0000256" key="5">
    <source>
        <dbReference type="ARBA" id="ARBA00022729"/>
    </source>
</evidence>
<feature type="signal peptide" evidence="11">
    <location>
        <begin position="1"/>
        <end position="24"/>
    </location>
</feature>
<dbReference type="Pfam" id="PF01582">
    <property type="entry name" value="TIR"/>
    <property type="match status" value="1"/>
</dbReference>
<dbReference type="SMART" id="SM00082">
    <property type="entry name" value="LRRCT"/>
    <property type="match status" value="2"/>
</dbReference>
<dbReference type="GO" id="GO:0005886">
    <property type="term" value="C:plasma membrane"/>
    <property type="evidence" value="ECO:0007669"/>
    <property type="project" value="TreeGrafter"/>
</dbReference>
<dbReference type="InterPro" id="IPR000483">
    <property type="entry name" value="Cys-rich_flank_reg_C"/>
</dbReference>
<evidence type="ECO:0000256" key="6">
    <source>
        <dbReference type="ARBA" id="ARBA00022737"/>
    </source>
</evidence>
<name>A0AAN9B0U8_9CAEN</name>
<comment type="similarity">
    <text evidence="2">Belongs to the Toll-like receptor family.</text>
</comment>
<evidence type="ECO:0000256" key="4">
    <source>
        <dbReference type="ARBA" id="ARBA00022692"/>
    </source>
</evidence>
<gene>
    <name evidence="13" type="ORF">V1264_003776</name>
</gene>
<evidence type="ECO:0000259" key="12">
    <source>
        <dbReference type="PROSITE" id="PS50104"/>
    </source>
</evidence>
<dbReference type="InterPro" id="IPR035897">
    <property type="entry name" value="Toll_tir_struct_dom_sf"/>
</dbReference>
<sequence>MLPKTTVVLALVVLTSLLISNVVGDDDTCLICTCGSSSCSGENCCQPFDISALIQLTVSVQCSTPAEPHIIAPLSALNRSSTSCGGYHLFHPNSCLTAMPESYCLYNETRAISLANNYISEFPHLVCLPLLGMLDLSYNDLKTIPEDAFDEVPHLRHIFLDHNEISHIHPKAFDLHLPNLQVLSLTYNQLTVVEGSVVAVSHPFCLFNFSHNLITTLSNTNSFQVDPALEYGPGYVDFSYNRVTEGPMVAVRALGISKAYLAKFLLWAFDVRHNPFHCDCNMYEVAFFLKLLITSSSWREFYDIACVTPARFSGVPVYNLTLDQLTCNVSKGCPHRCSCENNPEKQTTFVDCKAVGLTSFPRVMPKGLRINLNMANNSLQKMPRRKYLSRAATIDLRGNGLTEIEGGVPHLLRDADLVDLRDNDLRHLPETFRALRPEAVYLDLHTWRCSCHLQWVGGWLRFSDDHSHLDNLTCTTGQGRRVLLASATKEDLGCYQHTPDLSSYKTALVIGSVSLLGVAALLVVFRYEILVLCQHLAARRKTRTPVGTCRYQVFVSVNADSAEDCGWVRDVLLPALDHLGLSSFLPPRDCLVGSVEMDEVTKHLHQSAAALVVVSPDYVDSGPCLFQFSQAYSHMVANRHGPLLVVQLSPVSRRAAREPRLRAMLTLRLFRSADPQRLHAALTTLLTTSSQVKTPQAATVAEPNFDTW</sequence>
<comment type="subcellular location">
    <subcellularLocation>
        <location evidence="1">Membrane</location>
        <topology evidence="1">Single-pass type I membrane protein</topology>
    </subcellularLocation>
</comment>
<evidence type="ECO:0000313" key="14">
    <source>
        <dbReference type="Proteomes" id="UP001374579"/>
    </source>
</evidence>
<evidence type="ECO:0000256" key="7">
    <source>
        <dbReference type="ARBA" id="ARBA00022989"/>
    </source>
</evidence>
<protein>
    <recommendedName>
        <fullName evidence="12">TIR domain-containing protein</fullName>
    </recommendedName>
</protein>
<dbReference type="Gene3D" id="3.80.10.10">
    <property type="entry name" value="Ribonuclease Inhibitor"/>
    <property type="match status" value="2"/>
</dbReference>
<dbReference type="AlphaFoldDB" id="A0AAN9B0U8"/>
<proteinExistence type="inferred from homology"/>
<dbReference type="GO" id="GO:0038023">
    <property type="term" value="F:signaling receptor activity"/>
    <property type="evidence" value="ECO:0007669"/>
    <property type="project" value="TreeGrafter"/>
</dbReference>
<evidence type="ECO:0000256" key="3">
    <source>
        <dbReference type="ARBA" id="ARBA00022614"/>
    </source>
</evidence>
<dbReference type="PANTHER" id="PTHR24365">
    <property type="entry name" value="TOLL-LIKE RECEPTOR"/>
    <property type="match status" value="1"/>
</dbReference>
<keyword evidence="5 11" id="KW-0732">Signal</keyword>
<dbReference type="GO" id="GO:0007165">
    <property type="term" value="P:signal transduction"/>
    <property type="evidence" value="ECO:0007669"/>
    <property type="project" value="InterPro"/>
</dbReference>
<dbReference type="Proteomes" id="UP001374579">
    <property type="component" value="Unassembled WGS sequence"/>
</dbReference>
<keyword evidence="8" id="KW-0472">Membrane</keyword>
<dbReference type="InterPro" id="IPR001611">
    <property type="entry name" value="Leu-rich_rpt"/>
</dbReference>
<keyword evidence="6" id="KW-0677">Repeat</keyword>
<feature type="chain" id="PRO_5042896667" description="TIR domain-containing protein" evidence="11">
    <location>
        <begin position="25"/>
        <end position="708"/>
    </location>
</feature>
<dbReference type="PANTHER" id="PTHR24365:SF541">
    <property type="entry name" value="PROTEIN TOLL-RELATED"/>
    <property type="match status" value="1"/>
</dbReference>
<keyword evidence="10" id="KW-0325">Glycoprotein</keyword>
<keyword evidence="9" id="KW-0675">Receptor</keyword>
<evidence type="ECO:0000256" key="10">
    <source>
        <dbReference type="ARBA" id="ARBA00023180"/>
    </source>
</evidence>
<accession>A0AAN9B0U8</accession>
<feature type="domain" description="TIR" evidence="12">
    <location>
        <begin position="549"/>
        <end position="682"/>
    </location>
</feature>
<evidence type="ECO:0000256" key="8">
    <source>
        <dbReference type="ARBA" id="ARBA00023136"/>
    </source>
</evidence>
<keyword evidence="4" id="KW-0812">Transmembrane</keyword>
<comment type="caution">
    <text evidence="13">The sequence shown here is derived from an EMBL/GenBank/DDBJ whole genome shotgun (WGS) entry which is preliminary data.</text>
</comment>
<evidence type="ECO:0000256" key="11">
    <source>
        <dbReference type="SAM" id="SignalP"/>
    </source>
</evidence>
<evidence type="ECO:0000256" key="2">
    <source>
        <dbReference type="ARBA" id="ARBA00009634"/>
    </source>
</evidence>
<keyword evidence="3" id="KW-0433">Leucine-rich repeat</keyword>
<dbReference type="InterPro" id="IPR000157">
    <property type="entry name" value="TIR_dom"/>
</dbReference>
<dbReference type="PROSITE" id="PS50104">
    <property type="entry name" value="TIR"/>
    <property type="match status" value="1"/>
</dbReference>
<dbReference type="InterPro" id="IPR003591">
    <property type="entry name" value="Leu-rich_rpt_typical-subtyp"/>
</dbReference>
<evidence type="ECO:0000256" key="9">
    <source>
        <dbReference type="ARBA" id="ARBA00023170"/>
    </source>
</evidence>
<keyword evidence="7" id="KW-1133">Transmembrane helix</keyword>
<dbReference type="SUPFAM" id="SSF52200">
    <property type="entry name" value="Toll/Interleukin receptor TIR domain"/>
    <property type="match status" value="1"/>
</dbReference>
<dbReference type="SUPFAM" id="SSF52058">
    <property type="entry name" value="L domain-like"/>
    <property type="match status" value="2"/>
</dbReference>
<reference evidence="13 14" key="1">
    <citation type="submission" date="2024-02" db="EMBL/GenBank/DDBJ databases">
        <title>Chromosome-scale genome assembly of the rough periwinkle Littorina saxatilis.</title>
        <authorList>
            <person name="De Jode A."/>
            <person name="Faria R."/>
            <person name="Formenti G."/>
            <person name="Sims Y."/>
            <person name="Smith T.P."/>
            <person name="Tracey A."/>
            <person name="Wood J.M.D."/>
            <person name="Zagrodzka Z.B."/>
            <person name="Johannesson K."/>
            <person name="Butlin R.K."/>
            <person name="Leder E.H."/>
        </authorList>
    </citation>
    <scope>NUCLEOTIDE SEQUENCE [LARGE SCALE GENOMIC DNA]</scope>
    <source>
        <strain evidence="13">Snail1</strain>
        <tissue evidence="13">Muscle</tissue>
    </source>
</reference>
<keyword evidence="14" id="KW-1185">Reference proteome</keyword>
<dbReference type="Gene3D" id="3.40.50.10140">
    <property type="entry name" value="Toll/interleukin-1 receptor homology (TIR) domain"/>
    <property type="match status" value="1"/>
</dbReference>
<organism evidence="13 14">
    <name type="scientific">Littorina saxatilis</name>
    <dbReference type="NCBI Taxonomy" id="31220"/>
    <lineage>
        <taxon>Eukaryota</taxon>
        <taxon>Metazoa</taxon>
        <taxon>Spiralia</taxon>
        <taxon>Lophotrochozoa</taxon>
        <taxon>Mollusca</taxon>
        <taxon>Gastropoda</taxon>
        <taxon>Caenogastropoda</taxon>
        <taxon>Littorinimorpha</taxon>
        <taxon>Littorinoidea</taxon>
        <taxon>Littorinidae</taxon>
        <taxon>Littorina</taxon>
    </lineage>
</organism>
<evidence type="ECO:0000256" key="1">
    <source>
        <dbReference type="ARBA" id="ARBA00004479"/>
    </source>
</evidence>
<dbReference type="Pfam" id="PF13855">
    <property type="entry name" value="LRR_8"/>
    <property type="match status" value="1"/>
</dbReference>
<dbReference type="SMART" id="SM00369">
    <property type="entry name" value="LRR_TYP"/>
    <property type="match status" value="4"/>
</dbReference>
<dbReference type="EMBL" id="JBAMIC010000013">
    <property type="protein sequence ID" value="KAK7096702.1"/>
    <property type="molecule type" value="Genomic_DNA"/>
</dbReference>